<comment type="caution">
    <text evidence="1">The sequence shown here is derived from an EMBL/GenBank/DDBJ whole genome shotgun (WGS) entry which is preliminary data.</text>
</comment>
<evidence type="ECO:0000313" key="1">
    <source>
        <dbReference type="EMBL" id="RAK29026.1"/>
    </source>
</evidence>
<name>A0A364JV86_9HYPH</name>
<accession>A0A364JV86</accession>
<reference evidence="1 2" key="1">
    <citation type="submission" date="2018-06" db="EMBL/GenBank/DDBJ databases">
        <title>Genomic Encyclopedia of Type Strains, Phase IV (KMG-IV): sequencing the most valuable type-strain genomes for metagenomic binning, comparative biology and taxonomic classification.</title>
        <authorList>
            <person name="Goeker M."/>
        </authorList>
    </citation>
    <scope>NUCLEOTIDE SEQUENCE [LARGE SCALE GENOMIC DNA]</scope>
    <source>
        <strain evidence="1 2">DSM 26720</strain>
    </source>
</reference>
<evidence type="ECO:0000313" key="2">
    <source>
        <dbReference type="Proteomes" id="UP000249453"/>
    </source>
</evidence>
<protein>
    <submittedName>
        <fullName evidence="1">Uncharacterized protein</fullName>
    </submittedName>
</protein>
<dbReference type="EMBL" id="QLMK01000005">
    <property type="protein sequence ID" value="RAK29026.1"/>
    <property type="molecule type" value="Genomic_DNA"/>
</dbReference>
<dbReference type="AlphaFoldDB" id="A0A364JV86"/>
<dbReference type="RefSeq" id="WP_146612717.1">
    <property type="nucleotide sequence ID" value="NZ_JBHEEY010000004.1"/>
</dbReference>
<dbReference type="Proteomes" id="UP000249453">
    <property type="component" value="Unassembled WGS sequence"/>
</dbReference>
<gene>
    <name evidence="1" type="ORF">C7374_10575</name>
</gene>
<organism evidence="1 2">
    <name type="scientific">Falsochrobactrum ovis</name>
    <dbReference type="NCBI Taxonomy" id="1293442"/>
    <lineage>
        <taxon>Bacteria</taxon>
        <taxon>Pseudomonadati</taxon>
        <taxon>Pseudomonadota</taxon>
        <taxon>Alphaproteobacteria</taxon>
        <taxon>Hyphomicrobiales</taxon>
        <taxon>Brucellaceae</taxon>
        <taxon>Falsochrobactrum</taxon>
    </lineage>
</organism>
<sequence>MQSGHCRIVIDGIEAGEVEYKYDARGHGLLWGEPSTLEEAWHSEEVSLVINQQQQNIIVNSVTGSHPAQFAFKTFPLS</sequence>
<proteinExistence type="predicted"/>
<keyword evidence="2" id="KW-1185">Reference proteome</keyword>